<dbReference type="PROSITE" id="PS00455">
    <property type="entry name" value="AMP_BINDING"/>
    <property type="match status" value="1"/>
</dbReference>
<evidence type="ECO:0000256" key="3">
    <source>
        <dbReference type="ARBA" id="ARBA00022679"/>
    </source>
</evidence>
<gene>
    <name evidence="7" type="ORF">FCIRC_300</name>
</gene>
<dbReference type="SUPFAM" id="SSF56801">
    <property type="entry name" value="Acetyl-CoA synthetase-like"/>
    <property type="match status" value="1"/>
</dbReference>
<dbReference type="AlphaFoldDB" id="A0A8H6CTH9"/>
<protein>
    <submittedName>
        <fullName evidence="7">Transferase family</fullName>
    </submittedName>
</protein>
<dbReference type="Gene3D" id="1.10.1200.10">
    <property type="entry name" value="ACP-like"/>
    <property type="match status" value="1"/>
</dbReference>
<dbReference type="Proteomes" id="UP000572754">
    <property type="component" value="Unassembled WGS sequence"/>
</dbReference>
<dbReference type="InterPro" id="IPR000873">
    <property type="entry name" value="AMP-dep_synth/lig_dom"/>
</dbReference>
<reference evidence="8" key="1">
    <citation type="journal article" date="2020" name="BMC Genomics">
        <title>Correction to: Identification and distribution of gene clusters required for synthesis of sphingolipid metabolism inhibitors in diverse species of the filamentous fungus Fusarium.</title>
        <authorList>
            <person name="Kim H.S."/>
            <person name="Lohmar J.M."/>
            <person name="Busman M."/>
            <person name="Brown D.W."/>
            <person name="Naumann T.A."/>
            <person name="Divon H.H."/>
            <person name="Lysoe E."/>
            <person name="Uhlig S."/>
            <person name="Proctor R.H."/>
        </authorList>
    </citation>
    <scope>NUCLEOTIDE SEQUENCE [LARGE SCALE GENOMIC DNA]</scope>
    <source>
        <strain evidence="8">NRRL 25331</strain>
    </source>
</reference>
<feature type="domain" description="Trichothecene 3-O-acetyltransferase-like N-terminal" evidence="6">
    <location>
        <begin position="611"/>
        <end position="774"/>
    </location>
</feature>
<dbReference type="InterPro" id="IPR051414">
    <property type="entry name" value="Adenylate-forming_Reductase"/>
</dbReference>
<reference evidence="7 8" key="2">
    <citation type="submission" date="2020-05" db="EMBL/GenBank/DDBJ databases">
        <title>Identification and distribution of gene clusters putatively required for synthesis of sphingolipid metabolism inhibitors in phylogenetically diverse species of the filamentous fungus Fusarium.</title>
        <authorList>
            <person name="Kim H.-S."/>
            <person name="Busman M."/>
            <person name="Brown D.W."/>
            <person name="Divon H."/>
            <person name="Uhlig S."/>
            <person name="Proctor R.H."/>
        </authorList>
    </citation>
    <scope>NUCLEOTIDE SEQUENCE [LARGE SCALE GENOMIC DNA]</scope>
    <source>
        <strain evidence="7 8">NRRL 25331</strain>
    </source>
</reference>
<dbReference type="Gene3D" id="3.40.50.12780">
    <property type="entry name" value="N-terminal domain of ligase-like"/>
    <property type="match status" value="1"/>
</dbReference>
<dbReference type="GO" id="GO:0016740">
    <property type="term" value="F:transferase activity"/>
    <property type="evidence" value="ECO:0007669"/>
    <property type="project" value="UniProtKB-KW"/>
</dbReference>
<keyword evidence="8" id="KW-1185">Reference proteome</keyword>
<dbReference type="Gene3D" id="3.30.559.10">
    <property type="entry name" value="Chloramphenicol acetyltransferase-like domain"/>
    <property type="match status" value="2"/>
</dbReference>
<keyword evidence="2" id="KW-0597">Phosphoprotein</keyword>
<dbReference type="Pfam" id="PF00501">
    <property type="entry name" value="AMP-binding"/>
    <property type="match status" value="1"/>
</dbReference>
<dbReference type="Pfam" id="PF23562">
    <property type="entry name" value="AMP-binding_C_3"/>
    <property type="match status" value="1"/>
</dbReference>
<evidence type="ECO:0000256" key="1">
    <source>
        <dbReference type="ARBA" id="ARBA00022450"/>
    </source>
</evidence>
<dbReference type="PANTHER" id="PTHR43439">
    <property type="entry name" value="PHENYLACETATE-COENZYME A LIGASE"/>
    <property type="match status" value="1"/>
</dbReference>
<comment type="caution">
    <text evidence="7">The sequence shown here is derived from an EMBL/GenBank/DDBJ whole genome shotgun (WGS) entry which is preliminary data.</text>
</comment>
<dbReference type="Pfam" id="PF22664">
    <property type="entry name" value="TRI-like_N"/>
    <property type="match status" value="1"/>
</dbReference>
<dbReference type="InterPro" id="IPR023213">
    <property type="entry name" value="CAT-like_dom_sf"/>
</dbReference>
<name>A0A8H6CTH9_FUSCI</name>
<dbReference type="EMBL" id="JAAQPE010000013">
    <property type="protein sequence ID" value="KAF5691722.1"/>
    <property type="molecule type" value="Genomic_DNA"/>
</dbReference>
<evidence type="ECO:0000256" key="4">
    <source>
        <dbReference type="ARBA" id="ARBA00022857"/>
    </source>
</evidence>
<feature type="domain" description="AMP-dependent synthetase/ligase" evidence="5">
    <location>
        <begin position="39"/>
        <end position="319"/>
    </location>
</feature>
<evidence type="ECO:0000313" key="7">
    <source>
        <dbReference type="EMBL" id="KAF5691722.1"/>
    </source>
</evidence>
<keyword evidence="1" id="KW-0596">Phosphopantetheine</keyword>
<dbReference type="InterPro" id="IPR036736">
    <property type="entry name" value="ACP-like_sf"/>
</dbReference>
<accession>A0A8H6CTH9</accession>
<dbReference type="InterPro" id="IPR042099">
    <property type="entry name" value="ANL_N_sf"/>
</dbReference>
<dbReference type="InterPro" id="IPR054710">
    <property type="entry name" value="Tri101-like_N"/>
</dbReference>
<organism evidence="7 8">
    <name type="scientific">Fusarium circinatum</name>
    <name type="common">Pitch canker fungus</name>
    <name type="synonym">Gibberella circinata</name>
    <dbReference type="NCBI Taxonomy" id="48490"/>
    <lineage>
        <taxon>Eukaryota</taxon>
        <taxon>Fungi</taxon>
        <taxon>Dikarya</taxon>
        <taxon>Ascomycota</taxon>
        <taxon>Pezizomycotina</taxon>
        <taxon>Sordariomycetes</taxon>
        <taxon>Hypocreomycetidae</taxon>
        <taxon>Hypocreales</taxon>
        <taxon>Nectriaceae</taxon>
        <taxon>Fusarium</taxon>
        <taxon>Fusarium fujikuroi species complex</taxon>
    </lineage>
</organism>
<evidence type="ECO:0000313" key="8">
    <source>
        <dbReference type="Proteomes" id="UP000572754"/>
    </source>
</evidence>
<keyword evidence="4" id="KW-0521">NADP</keyword>
<keyword evidence="3 7" id="KW-0808">Transferase</keyword>
<evidence type="ECO:0000259" key="5">
    <source>
        <dbReference type="Pfam" id="PF00501"/>
    </source>
</evidence>
<sequence length="1102" mass="121626">MAVLEQYGQRLIPQILDNMAFVEPDRILYSVMSSSNVSDGFQDISARAFANAVNKTAWWLYAQIGENSVVQTAAYIGPQDDLRHVLLTYACVKVGCTALFLSPRNSIEGAIAVLEAAKCSTWVKPCGYSCPLADDILQKRSMKVLNADPITLYPYDKTFEEASGDPFCLLHTSGSTGLPKPITWSHGLIGTMDAVRLLPRVEGDDGLLPWTHNWNEGDRIYSSFPMSHGAGIIMNILLPSLFDLHCIMGPKGVVPNMDLIESLADHANIAIWSMVPSLVDELGETPDVLIKLKPSKFICTSGGPVSPILGSKVNDVVRGIFHTLPNEASINLKDLYSKHPTKPNLWAFQGRNDDIVVLSNGYKISPLETEALVSTHPDIKGCLMIGTGKRQAGLLIELQDSTSRTNEVLDSVWAAIERANALSLHRNQVQRDYVAFSEFDKPFIRTDKGTINRRATLEAYGDFIERFYNSSMERDPEFVTIDTSSIASVTDGVRHILGTLPPAVKEAALDDDLFVTGFDSMLVFRAIKSLRVATKLGELLAPRHLYSSPTLRQFSAMLVQLVIGMHRKTSKEASSDEAAPEGAAEMYRMIDLHRARLSQKVSPFDQMSSNIYLGMKFFYPLRKGVRFEDVFVRLQTGLRRAMEIIPELDGKLIPCSEDEIGYKKGSMRITLPSVPYTSTTNQSAKSSGPRQLRYEDLSAVLPSFAELRAGGFLCSSFVDDVVLASPLAPSLPADVLMAQANFIDGGCILAINLHHQCFDGTGAIMVMRIWGDCCRYAQGEASATCDWLDRQSMNRSIPRILHELEGYGKPVDQVDKNVWGFIDIPDPDEIENGTQVKSSMNESPLPPPPFFPRKFEWPPTRPTHGRSMKAYTFVMSTEMVEQLWRDVLADPTAEGVTSVSDMIQAFVWRSAIKARYHVATHLRCETFDEDELAIVELPIDVRPYFSKLLPESYMGNLVIINRPTMPVATLCGTGTTVGQVAQVLRTAAVHITPSLVHDAFTLLQSVPDYSKVTTACMGMDGMHVAVNNLMLFQTSASSFGDELLDDDGVPAAMRIQMDAINAAFRMAVIHPLREDGSIKFVVGMLPEELDAILADVLKVISA</sequence>
<evidence type="ECO:0000259" key="6">
    <source>
        <dbReference type="Pfam" id="PF22664"/>
    </source>
</evidence>
<dbReference type="InterPro" id="IPR020845">
    <property type="entry name" value="AMP-binding_CS"/>
</dbReference>
<proteinExistence type="predicted"/>
<dbReference type="PANTHER" id="PTHR43439:SF2">
    <property type="entry name" value="ENZYME, PUTATIVE (JCVI)-RELATED"/>
    <property type="match status" value="1"/>
</dbReference>
<evidence type="ECO:0000256" key="2">
    <source>
        <dbReference type="ARBA" id="ARBA00022553"/>
    </source>
</evidence>